<sequence>MNIVNKRNSRFISKAADFMLVNVIWFISCLPIITIFPATAALFAVVRQHYLKKESEAGLMKTYWNHFHRTFRQHWKLAIGWTAAAMLIAADLFWAKAANQVIFETALSVLVFLFLLVSLYIFAAAVHFDADSKGVIRNSLIILVAFPLKAIFLGLSLYLFFMLILAFPAAILMLPSLYTALVFGSCMDLFTKYTQQADYASQ</sequence>
<keyword evidence="1" id="KW-0472">Membrane</keyword>
<dbReference type="Pfam" id="PF04854">
    <property type="entry name" value="DUF624"/>
    <property type="match status" value="1"/>
</dbReference>
<name>A0A7X2V5L7_9BACI</name>
<dbReference type="Proteomes" id="UP000434639">
    <property type="component" value="Unassembled WGS sequence"/>
</dbReference>
<keyword evidence="1" id="KW-0812">Transmembrane</keyword>
<dbReference type="InterPro" id="IPR006938">
    <property type="entry name" value="DUF624"/>
</dbReference>
<feature type="transmembrane region" description="Helical" evidence="1">
    <location>
        <begin position="167"/>
        <end position="190"/>
    </location>
</feature>
<feature type="transmembrane region" description="Helical" evidence="1">
    <location>
        <begin position="77"/>
        <end position="95"/>
    </location>
</feature>
<proteinExistence type="predicted"/>
<evidence type="ECO:0000256" key="1">
    <source>
        <dbReference type="SAM" id="Phobius"/>
    </source>
</evidence>
<reference evidence="2 3" key="1">
    <citation type="journal article" date="2017" name="Int. J. Syst. Evol. Microbiol.">
        <title>Bacillus mangrovi sp. nov., isolated from a sediment sample from a mangrove forest.</title>
        <authorList>
            <person name="Gupta V."/>
            <person name="Singh P.K."/>
            <person name="Korpole S."/>
            <person name="Tanuku N.R.S."/>
            <person name="Pinnaka A.K."/>
        </authorList>
    </citation>
    <scope>NUCLEOTIDE SEQUENCE [LARGE SCALE GENOMIC DNA]</scope>
    <source>
        <strain evidence="2 3">KCTC 33872</strain>
    </source>
</reference>
<dbReference type="EMBL" id="WMIB01000020">
    <property type="protein sequence ID" value="MTH54942.1"/>
    <property type="molecule type" value="Genomic_DNA"/>
</dbReference>
<feature type="transmembrane region" description="Helical" evidence="1">
    <location>
        <begin position="107"/>
        <end position="128"/>
    </location>
</feature>
<gene>
    <name evidence="2" type="ORF">GKZ89_16185</name>
</gene>
<protein>
    <submittedName>
        <fullName evidence="2">DUF624 domain-containing protein</fullName>
    </submittedName>
</protein>
<dbReference type="RefSeq" id="WP_155113448.1">
    <property type="nucleotide sequence ID" value="NZ_WMIB01000020.1"/>
</dbReference>
<feature type="transmembrane region" description="Helical" evidence="1">
    <location>
        <begin position="140"/>
        <end position="161"/>
    </location>
</feature>
<keyword evidence="1" id="KW-1133">Transmembrane helix</keyword>
<evidence type="ECO:0000313" key="3">
    <source>
        <dbReference type="Proteomes" id="UP000434639"/>
    </source>
</evidence>
<keyword evidence="3" id="KW-1185">Reference proteome</keyword>
<dbReference type="PROSITE" id="PS51257">
    <property type="entry name" value="PROKAR_LIPOPROTEIN"/>
    <property type="match status" value="1"/>
</dbReference>
<evidence type="ECO:0000313" key="2">
    <source>
        <dbReference type="EMBL" id="MTH54942.1"/>
    </source>
</evidence>
<dbReference type="OrthoDB" id="2182676at2"/>
<accession>A0A7X2V5L7</accession>
<comment type="caution">
    <text evidence="2">The sequence shown here is derived from an EMBL/GenBank/DDBJ whole genome shotgun (WGS) entry which is preliminary data.</text>
</comment>
<organism evidence="2 3">
    <name type="scientific">Metabacillus mangrovi</name>
    <dbReference type="NCBI Taxonomy" id="1491830"/>
    <lineage>
        <taxon>Bacteria</taxon>
        <taxon>Bacillati</taxon>
        <taxon>Bacillota</taxon>
        <taxon>Bacilli</taxon>
        <taxon>Bacillales</taxon>
        <taxon>Bacillaceae</taxon>
        <taxon>Metabacillus</taxon>
    </lineage>
</organism>
<feature type="transmembrane region" description="Helical" evidence="1">
    <location>
        <begin position="23"/>
        <end position="46"/>
    </location>
</feature>
<dbReference type="AlphaFoldDB" id="A0A7X2V5L7"/>